<dbReference type="InterPro" id="IPR036388">
    <property type="entry name" value="WH-like_DNA-bd_sf"/>
</dbReference>
<dbReference type="GO" id="GO:0003677">
    <property type="term" value="F:DNA binding"/>
    <property type="evidence" value="ECO:0007669"/>
    <property type="project" value="UniProtKB-KW"/>
</dbReference>
<evidence type="ECO:0000259" key="5">
    <source>
        <dbReference type="PROSITE" id="PS50931"/>
    </source>
</evidence>
<feature type="domain" description="HTH lysR-type" evidence="5">
    <location>
        <begin position="5"/>
        <end position="62"/>
    </location>
</feature>
<dbReference type="Pfam" id="PF03466">
    <property type="entry name" value="LysR_substrate"/>
    <property type="match status" value="1"/>
</dbReference>
<dbReference type="PROSITE" id="PS50931">
    <property type="entry name" value="HTH_LYSR"/>
    <property type="match status" value="1"/>
</dbReference>
<evidence type="ECO:0000256" key="3">
    <source>
        <dbReference type="ARBA" id="ARBA00023125"/>
    </source>
</evidence>
<evidence type="ECO:0000313" key="7">
    <source>
        <dbReference type="Proteomes" id="UP001226867"/>
    </source>
</evidence>
<accession>A0ABT9SF64</accession>
<dbReference type="InterPro" id="IPR005119">
    <property type="entry name" value="LysR_subst-bd"/>
</dbReference>
<dbReference type="PANTHER" id="PTHR30126">
    <property type="entry name" value="HTH-TYPE TRANSCRIPTIONAL REGULATOR"/>
    <property type="match status" value="1"/>
</dbReference>
<reference evidence="6 7" key="1">
    <citation type="submission" date="2023-07" db="EMBL/GenBank/DDBJ databases">
        <title>Sorghum-associated microbial communities from plants grown in Nebraska, USA.</title>
        <authorList>
            <person name="Schachtman D."/>
        </authorList>
    </citation>
    <scope>NUCLEOTIDE SEQUENCE [LARGE SCALE GENOMIC DNA]</scope>
    <source>
        <strain evidence="6 7">DS1607</strain>
    </source>
</reference>
<proteinExistence type="inferred from homology"/>
<comment type="similarity">
    <text evidence="1">Belongs to the LysR transcriptional regulatory family.</text>
</comment>
<dbReference type="Proteomes" id="UP001226867">
    <property type="component" value="Unassembled WGS sequence"/>
</dbReference>
<comment type="caution">
    <text evidence="6">The sequence shown here is derived from an EMBL/GenBank/DDBJ whole genome shotgun (WGS) entry which is preliminary data.</text>
</comment>
<dbReference type="Pfam" id="PF00126">
    <property type="entry name" value="HTH_1"/>
    <property type="match status" value="1"/>
</dbReference>
<evidence type="ECO:0000256" key="4">
    <source>
        <dbReference type="ARBA" id="ARBA00023163"/>
    </source>
</evidence>
<name>A0ABT9SF64_9BURK</name>
<dbReference type="RefSeq" id="WP_307692729.1">
    <property type="nucleotide sequence ID" value="NZ_JAUSRO010000027.1"/>
</dbReference>
<dbReference type="Gene3D" id="3.40.190.290">
    <property type="match status" value="1"/>
</dbReference>
<evidence type="ECO:0000256" key="2">
    <source>
        <dbReference type="ARBA" id="ARBA00023015"/>
    </source>
</evidence>
<keyword evidence="4" id="KW-0804">Transcription</keyword>
<evidence type="ECO:0000256" key="1">
    <source>
        <dbReference type="ARBA" id="ARBA00009437"/>
    </source>
</evidence>
<organism evidence="6 7">
    <name type="scientific">Variovorax ginsengisoli</name>
    <dbReference type="NCBI Taxonomy" id="363844"/>
    <lineage>
        <taxon>Bacteria</taxon>
        <taxon>Pseudomonadati</taxon>
        <taxon>Pseudomonadota</taxon>
        <taxon>Betaproteobacteria</taxon>
        <taxon>Burkholderiales</taxon>
        <taxon>Comamonadaceae</taxon>
        <taxon>Variovorax</taxon>
    </lineage>
</organism>
<keyword evidence="3 6" id="KW-0238">DNA-binding</keyword>
<keyword evidence="2" id="KW-0805">Transcription regulation</keyword>
<keyword evidence="7" id="KW-1185">Reference proteome</keyword>
<dbReference type="PANTHER" id="PTHR30126:SF80">
    <property type="entry name" value="TRANSCRIPTIONAL REGULATOR-RELATED"/>
    <property type="match status" value="1"/>
</dbReference>
<dbReference type="SUPFAM" id="SSF53850">
    <property type="entry name" value="Periplasmic binding protein-like II"/>
    <property type="match status" value="1"/>
</dbReference>
<dbReference type="Gene3D" id="1.10.10.10">
    <property type="entry name" value="Winged helix-like DNA-binding domain superfamily/Winged helix DNA-binding domain"/>
    <property type="match status" value="1"/>
</dbReference>
<dbReference type="InterPro" id="IPR000847">
    <property type="entry name" value="LysR_HTH_N"/>
</dbReference>
<protein>
    <submittedName>
        <fullName evidence="6">DNA-binding transcriptional LysR family regulator</fullName>
    </submittedName>
</protein>
<evidence type="ECO:0000313" key="6">
    <source>
        <dbReference type="EMBL" id="MDP9902999.1"/>
    </source>
</evidence>
<dbReference type="SUPFAM" id="SSF46785">
    <property type="entry name" value="Winged helix' DNA-binding domain"/>
    <property type="match status" value="1"/>
</dbReference>
<gene>
    <name evidence="6" type="ORF">J2W36_005280</name>
</gene>
<dbReference type="InterPro" id="IPR036390">
    <property type="entry name" value="WH_DNA-bd_sf"/>
</dbReference>
<dbReference type="EMBL" id="JAUSRO010000027">
    <property type="protein sequence ID" value="MDP9902999.1"/>
    <property type="molecule type" value="Genomic_DNA"/>
</dbReference>
<sequence>MNETLEFRRVRYLYEAVVRGSVRAAADTLDMNPSVVSRQIAKLEEELAIPLIERHGRGVKATEAGEMLVEYFRQQSAYQDDVLTKVQELRGMARGHIDLVLGEGFVSDLMAEPMKEFWRRYPGLTVTMHLAGTNEVMRLVAEDAAHIGMVYNPPVASGIRSRAAIRQPMCVVTRPGHPLTELKRQPLLRQVGAYPVALMHGSFGTRQVIELAEQMERVRLAPKLTTDSISVIKHFVRSDLGVSLLPAFAVSQEIDDGELVAIPVDQALLGAAEAHIVTRLGRQLSIASNQLLLQLIATMRAFKDSKPRHRGKAGS</sequence>